<name>A0ABZ1YXK6_9NOCA</name>
<dbReference type="Pfam" id="PF07690">
    <property type="entry name" value="MFS_1"/>
    <property type="match status" value="1"/>
</dbReference>
<protein>
    <submittedName>
        <fullName evidence="9">DHA2 family efflux MFS transporter permease subunit</fullName>
    </submittedName>
</protein>
<dbReference type="SUPFAM" id="SSF103473">
    <property type="entry name" value="MFS general substrate transporter"/>
    <property type="match status" value="1"/>
</dbReference>
<feature type="domain" description="Major facilitator superfamily (MFS) profile" evidence="8">
    <location>
        <begin position="25"/>
        <end position="463"/>
    </location>
</feature>
<feature type="transmembrane region" description="Helical" evidence="7">
    <location>
        <begin position="91"/>
        <end position="110"/>
    </location>
</feature>
<dbReference type="Gene3D" id="1.20.1250.20">
    <property type="entry name" value="MFS general substrate transporter like domains"/>
    <property type="match status" value="1"/>
</dbReference>
<dbReference type="PRINTS" id="PR01036">
    <property type="entry name" value="TCRTETB"/>
</dbReference>
<feature type="transmembrane region" description="Helical" evidence="7">
    <location>
        <begin position="116"/>
        <end position="137"/>
    </location>
</feature>
<evidence type="ECO:0000313" key="9">
    <source>
        <dbReference type="EMBL" id="WUV47746.1"/>
    </source>
</evidence>
<feature type="transmembrane region" description="Helical" evidence="7">
    <location>
        <begin position="264"/>
        <end position="290"/>
    </location>
</feature>
<dbReference type="PROSITE" id="PS50850">
    <property type="entry name" value="MFS"/>
    <property type="match status" value="1"/>
</dbReference>
<proteinExistence type="predicted"/>
<keyword evidence="5 7" id="KW-1133">Transmembrane helix</keyword>
<keyword evidence="4 7" id="KW-0812">Transmembrane</keyword>
<reference evidence="9" key="1">
    <citation type="submission" date="2022-10" db="EMBL/GenBank/DDBJ databases">
        <title>The complete genomes of actinobacterial strains from the NBC collection.</title>
        <authorList>
            <person name="Joergensen T.S."/>
            <person name="Alvarez Arevalo M."/>
            <person name="Sterndorff E.B."/>
            <person name="Faurdal D."/>
            <person name="Vuksanovic O."/>
            <person name="Mourched A.-S."/>
            <person name="Charusanti P."/>
            <person name="Shaw S."/>
            <person name="Blin K."/>
            <person name="Weber T."/>
        </authorList>
    </citation>
    <scope>NUCLEOTIDE SEQUENCE</scope>
    <source>
        <strain evidence="9">NBC_01482</strain>
    </source>
</reference>
<evidence type="ECO:0000256" key="6">
    <source>
        <dbReference type="ARBA" id="ARBA00023136"/>
    </source>
</evidence>
<evidence type="ECO:0000313" key="10">
    <source>
        <dbReference type="Proteomes" id="UP001432062"/>
    </source>
</evidence>
<dbReference type="Proteomes" id="UP001432062">
    <property type="component" value="Chromosome"/>
</dbReference>
<dbReference type="InterPro" id="IPR011701">
    <property type="entry name" value="MFS"/>
</dbReference>
<dbReference type="InterPro" id="IPR036259">
    <property type="entry name" value="MFS_trans_sf"/>
</dbReference>
<comment type="subcellular location">
    <subcellularLocation>
        <location evidence="1">Cell membrane</location>
        <topology evidence="1">Multi-pass membrane protein</topology>
    </subcellularLocation>
</comment>
<feature type="transmembrane region" description="Helical" evidence="7">
    <location>
        <begin position="177"/>
        <end position="198"/>
    </location>
</feature>
<feature type="transmembrane region" description="Helical" evidence="7">
    <location>
        <begin position="296"/>
        <end position="318"/>
    </location>
</feature>
<gene>
    <name evidence="9" type="ORF">OG563_05810</name>
</gene>
<dbReference type="PANTHER" id="PTHR42718">
    <property type="entry name" value="MAJOR FACILITATOR SUPERFAMILY MULTIDRUG TRANSPORTER MFSC"/>
    <property type="match status" value="1"/>
</dbReference>
<feature type="transmembrane region" description="Helical" evidence="7">
    <location>
        <begin position="235"/>
        <end position="252"/>
    </location>
</feature>
<accession>A0ABZ1YXK6</accession>
<dbReference type="EMBL" id="CP109441">
    <property type="protein sequence ID" value="WUV47746.1"/>
    <property type="molecule type" value="Genomic_DNA"/>
</dbReference>
<evidence type="ECO:0000259" key="8">
    <source>
        <dbReference type="PROSITE" id="PS50850"/>
    </source>
</evidence>
<feature type="transmembrane region" description="Helical" evidence="7">
    <location>
        <begin position="21"/>
        <end position="43"/>
    </location>
</feature>
<sequence length="472" mass="47648">MSDLVAPDRVAPAPPRLRSVAGRWVVAAAVLGSAVVVLDASVVNIAVPRIGSSLGDNVADLQWVVGGYTLALASLILVGGALGDRLGRRTVFIWGSVGFALASLLCSVASSMEMLVAARVVQGIAGALITPGSLALISASIDRRDHGAAIGLWAGFIGVVEAVGPIVGGWLTELAGWRSVFLINVPFAVAVTVVAVRYLPESRDADARPLDLPGAATAVAGLGALTYGFIGARGWISLLGMALLGVFALIQVRGDHPLLPPALFSSRVFTAANLVTAAVYAGLGGVYFLLPLQLQMVAGYSPLAAGLATVPITGIMLVSSASAGRWAQRHGARIPMILGPALAAIGTVLLTEIGPRATYLSAVLPGTIVLGVGLAVFVAPLTGAVFAAVSATESGIASGVNNAVARTAQLLAVAALPGLVGISGARLTDAIAFGTGFRIALSICGALLLTGAVLAATLMPRWSEPPIRRPVG</sequence>
<evidence type="ECO:0000256" key="3">
    <source>
        <dbReference type="ARBA" id="ARBA00022475"/>
    </source>
</evidence>
<keyword evidence="6 7" id="KW-0472">Membrane</keyword>
<dbReference type="PANTHER" id="PTHR42718:SF42">
    <property type="entry name" value="EXPORT PROTEIN"/>
    <property type="match status" value="1"/>
</dbReference>
<dbReference type="InterPro" id="IPR004638">
    <property type="entry name" value="EmrB-like"/>
</dbReference>
<keyword evidence="2" id="KW-0813">Transport</keyword>
<feature type="transmembrane region" description="Helical" evidence="7">
    <location>
        <begin position="63"/>
        <end position="82"/>
    </location>
</feature>
<evidence type="ECO:0000256" key="5">
    <source>
        <dbReference type="ARBA" id="ARBA00022989"/>
    </source>
</evidence>
<evidence type="ECO:0000256" key="2">
    <source>
        <dbReference type="ARBA" id="ARBA00022448"/>
    </source>
</evidence>
<dbReference type="CDD" id="cd17321">
    <property type="entry name" value="MFS_MMR_MDR_like"/>
    <property type="match status" value="1"/>
</dbReference>
<feature type="transmembrane region" description="Helical" evidence="7">
    <location>
        <begin position="439"/>
        <end position="459"/>
    </location>
</feature>
<dbReference type="InterPro" id="IPR020846">
    <property type="entry name" value="MFS_dom"/>
</dbReference>
<keyword evidence="10" id="KW-1185">Reference proteome</keyword>
<dbReference type="RefSeq" id="WP_329411880.1">
    <property type="nucleotide sequence ID" value="NZ_CP109441.1"/>
</dbReference>
<evidence type="ECO:0000256" key="4">
    <source>
        <dbReference type="ARBA" id="ARBA00022692"/>
    </source>
</evidence>
<keyword evidence="3" id="KW-1003">Cell membrane</keyword>
<feature type="transmembrane region" description="Helical" evidence="7">
    <location>
        <begin position="149"/>
        <end position="171"/>
    </location>
</feature>
<feature type="transmembrane region" description="Helical" evidence="7">
    <location>
        <begin position="330"/>
        <end position="350"/>
    </location>
</feature>
<dbReference type="Gene3D" id="1.20.1720.10">
    <property type="entry name" value="Multidrug resistance protein D"/>
    <property type="match status" value="1"/>
</dbReference>
<organism evidence="9 10">
    <name type="scientific">Nocardia vinacea</name>
    <dbReference type="NCBI Taxonomy" id="96468"/>
    <lineage>
        <taxon>Bacteria</taxon>
        <taxon>Bacillati</taxon>
        <taxon>Actinomycetota</taxon>
        <taxon>Actinomycetes</taxon>
        <taxon>Mycobacteriales</taxon>
        <taxon>Nocardiaceae</taxon>
        <taxon>Nocardia</taxon>
    </lineage>
</organism>
<feature type="transmembrane region" description="Helical" evidence="7">
    <location>
        <begin position="362"/>
        <end position="389"/>
    </location>
</feature>
<feature type="transmembrane region" description="Helical" evidence="7">
    <location>
        <begin position="410"/>
        <end position="427"/>
    </location>
</feature>
<evidence type="ECO:0000256" key="7">
    <source>
        <dbReference type="SAM" id="Phobius"/>
    </source>
</evidence>
<evidence type="ECO:0000256" key="1">
    <source>
        <dbReference type="ARBA" id="ARBA00004651"/>
    </source>
</evidence>
<dbReference type="NCBIfam" id="TIGR00711">
    <property type="entry name" value="efflux_EmrB"/>
    <property type="match status" value="1"/>
</dbReference>